<reference evidence="9 10" key="2">
    <citation type="journal article" date="2013" name="PLoS Genet.">
        <title>Comparative genome structure, secondary metabolite, and effector coding capacity across Cochliobolus pathogens.</title>
        <authorList>
            <person name="Condon B.J."/>
            <person name="Leng Y."/>
            <person name="Wu D."/>
            <person name="Bushley K.E."/>
            <person name="Ohm R.A."/>
            <person name="Otillar R."/>
            <person name="Martin J."/>
            <person name="Schackwitz W."/>
            <person name="Grimwood J."/>
            <person name="MohdZainudin N."/>
            <person name="Xue C."/>
            <person name="Wang R."/>
            <person name="Manning V.A."/>
            <person name="Dhillon B."/>
            <person name="Tu Z.J."/>
            <person name="Steffenson B.J."/>
            <person name="Salamov A."/>
            <person name="Sun H."/>
            <person name="Lowry S."/>
            <person name="LaButti K."/>
            <person name="Han J."/>
            <person name="Copeland A."/>
            <person name="Lindquist E."/>
            <person name="Barry K."/>
            <person name="Schmutz J."/>
            <person name="Baker S.E."/>
            <person name="Ciuffetti L.M."/>
            <person name="Grigoriev I.V."/>
            <person name="Zhong S."/>
            <person name="Turgeon B.G."/>
        </authorList>
    </citation>
    <scope>NUCLEOTIDE SEQUENCE [LARGE SCALE GENOMIC DNA]</scope>
    <source>
        <strain evidence="10">28A</strain>
    </source>
</reference>
<evidence type="ECO:0000256" key="6">
    <source>
        <dbReference type="SAM" id="MobiDB-lite"/>
    </source>
</evidence>
<keyword evidence="1 5" id="KW-0238">DNA-binding</keyword>
<dbReference type="Gene3D" id="1.10.10.60">
    <property type="entry name" value="Homeodomain-like"/>
    <property type="match status" value="1"/>
</dbReference>
<organism evidence="9 10">
    <name type="scientific">Exserohilum turcicum (strain 28A)</name>
    <name type="common">Northern leaf blight fungus</name>
    <name type="synonym">Setosphaeria turcica</name>
    <dbReference type="NCBI Taxonomy" id="671987"/>
    <lineage>
        <taxon>Eukaryota</taxon>
        <taxon>Fungi</taxon>
        <taxon>Dikarya</taxon>
        <taxon>Ascomycota</taxon>
        <taxon>Pezizomycotina</taxon>
        <taxon>Dothideomycetes</taxon>
        <taxon>Pleosporomycetidae</taxon>
        <taxon>Pleosporales</taxon>
        <taxon>Pleosporineae</taxon>
        <taxon>Pleosporaceae</taxon>
        <taxon>Exserohilum</taxon>
    </lineage>
</organism>
<evidence type="ECO:0000256" key="2">
    <source>
        <dbReference type="ARBA" id="ARBA00023155"/>
    </source>
</evidence>
<dbReference type="InterPro" id="IPR013087">
    <property type="entry name" value="Znf_C2H2_type"/>
</dbReference>
<name>R0J5I0_EXST2</name>
<dbReference type="GO" id="GO:0005634">
    <property type="term" value="C:nucleus"/>
    <property type="evidence" value="ECO:0007669"/>
    <property type="project" value="UniProtKB-SubCell"/>
</dbReference>
<dbReference type="STRING" id="671987.R0J5I0"/>
<dbReference type="InterPro" id="IPR008422">
    <property type="entry name" value="KN_HD"/>
</dbReference>
<evidence type="ECO:0000259" key="7">
    <source>
        <dbReference type="PROSITE" id="PS50071"/>
    </source>
</evidence>
<sequence length="963" mass="106408">MAIRDAAFDMADFVDFGDTSIPGLSHGTGLSLIEPELAQSHTLAGEDPVQAAEAPSTDIDFNTDFSTWLPTYQKSAQPCEYCRSMSLECFIYNCDGTKQVGCSPCNALFRPCSFSNPERMPAMKQRTALDTLDVVAENDTRSFGGLTGRKQMRSLGHVGPMGDEQGSRNAAAAARFPRAAVKILKDWMLAHIDHPYPTEEEKEMLKQQTGLSIGQISNWMANTRRRQKARPKRSALPSIRPSTEVINIPAGKTWESMNPFERWKHSPPENEPAPLNAIAQAVETFDPPDSTSQSSSYRKDVSNDSTGSFSVFRAPSISSLETGLTKMSSGSLGSRESAYSYGSRHSLGSMNSLKSKERRRRRRLPTRGPKASPDEGQRMFQCTFCTDTFKSKYDWSRHEKSLHLSLEKWLCAPLGEIVADKATGKPKCVYCDELDPSSEHLATHNHTACYEKGPESRTFYRKDHLRQHLRLMHGCKMTASMETWKSEAQYIKSRCGFCGMIFDKWQDRVDHLAKEFRNGANMKNWKGCRGLDPHVAIHVTNAMPPYLIANESKSPFPFSASNSSTLKQLNLSLESRDLEYLLPNNPTADLSIAHPDGVNSSEIGPIILTTPEDYLNSGQQDHNPNATCWEILTLRLGRFAREYIEKHGAGSLTDEMLQVESRRILYSDDDPWNQTAADNPEWLNLFKKAHGIDSKAPVKGINSQQDVFEDLGLHSGAVVDSSFNVNNFSCEDLPENDPLRALSFECSLSGSLGHIQGHARQLSSGRQTPYSVPGLSGSPTSPASCAPATTATADKLMGVYEPISELACPSAKGGPCYGENGELGFSTTKAGSQKKRYWLNAANKHMSPLYSTTNDQQQQQPVYECPTVGLRSFDDLATQPCTAASDAPTTTTTTADFQFPSWDQLPEDLQNPTSSAEYRHAGISAPSAADTLSMPWDDTMDFAMDMDMDMDLDLDLAVDLNHV</sequence>
<dbReference type="EMBL" id="KB908481">
    <property type="protein sequence ID" value="EOA92001.1"/>
    <property type="molecule type" value="Genomic_DNA"/>
</dbReference>
<dbReference type="SMART" id="SM00389">
    <property type="entry name" value="HOX"/>
    <property type="match status" value="1"/>
</dbReference>
<evidence type="ECO:0000256" key="3">
    <source>
        <dbReference type="ARBA" id="ARBA00023242"/>
    </source>
</evidence>
<dbReference type="InterPro" id="IPR001356">
    <property type="entry name" value="HD"/>
</dbReference>
<feature type="DNA-binding region" description="Homeobox" evidence="5">
    <location>
        <begin position="169"/>
        <end position="231"/>
    </location>
</feature>
<feature type="domain" description="C2H2-type" evidence="8">
    <location>
        <begin position="380"/>
        <end position="408"/>
    </location>
</feature>
<keyword evidence="3 5" id="KW-0539">Nucleus</keyword>
<dbReference type="AlphaFoldDB" id="R0J5I0"/>
<keyword evidence="2 5" id="KW-0371">Homeobox</keyword>
<dbReference type="InterPro" id="IPR050224">
    <property type="entry name" value="TALE_homeobox"/>
</dbReference>
<keyword evidence="4" id="KW-0863">Zinc-finger</keyword>
<feature type="compositionally biased region" description="Basic residues" evidence="6">
    <location>
        <begin position="356"/>
        <end position="365"/>
    </location>
</feature>
<protein>
    <submittedName>
        <fullName evidence="9">Uncharacterized protein</fullName>
    </submittedName>
</protein>
<dbReference type="PROSITE" id="PS00028">
    <property type="entry name" value="ZINC_FINGER_C2H2_1"/>
    <property type="match status" value="1"/>
</dbReference>
<feature type="region of interest" description="Disordered" evidence="6">
    <location>
        <begin position="764"/>
        <end position="786"/>
    </location>
</feature>
<evidence type="ECO:0000256" key="1">
    <source>
        <dbReference type="ARBA" id="ARBA00023125"/>
    </source>
</evidence>
<feature type="region of interest" description="Disordered" evidence="6">
    <location>
        <begin position="323"/>
        <end position="375"/>
    </location>
</feature>
<dbReference type="GO" id="GO:0003677">
    <property type="term" value="F:DNA binding"/>
    <property type="evidence" value="ECO:0007669"/>
    <property type="project" value="UniProtKB-UniRule"/>
</dbReference>
<evidence type="ECO:0000313" key="10">
    <source>
        <dbReference type="Proteomes" id="UP000016935"/>
    </source>
</evidence>
<feature type="region of interest" description="Disordered" evidence="6">
    <location>
        <begin position="285"/>
        <end position="305"/>
    </location>
</feature>
<dbReference type="Pfam" id="PF05920">
    <property type="entry name" value="Homeobox_KN"/>
    <property type="match status" value="1"/>
</dbReference>
<dbReference type="SUPFAM" id="SSF46689">
    <property type="entry name" value="Homeodomain-like"/>
    <property type="match status" value="1"/>
</dbReference>
<dbReference type="GeneID" id="19398424"/>
<keyword evidence="4" id="KW-0862">Zinc</keyword>
<keyword evidence="4" id="KW-0479">Metal-binding</keyword>
<dbReference type="RefSeq" id="XP_008020979.1">
    <property type="nucleotide sequence ID" value="XM_008022788.1"/>
</dbReference>
<dbReference type="CDD" id="cd00086">
    <property type="entry name" value="homeodomain"/>
    <property type="match status" value="1"/>
</dbReference>
<dbReference type="PROSITE" id="PS50157">
    <property type="entry name" value="ZINC_FINGER_C2H2_2"/>
    <property type="match status" value="1"/>
</dbReference>
<dbReference type="PROSITE" id="PS50071">
    <property type="entry name" value="HOMEOBOX_2"/>
    <property type="match status" value="1"/>
</dbReference>
<dbReference type="GO" id="GO:0008270">
    <property type="term" value="F:zinc ion binding"/>
    <property type="evidence" value="ECO:0007669"/>
    <property type="project" value="UniProtKB-KW"/>
</dbReference>
<dbReference type="GO" id="GO:0006355">
    <property type="term" value="P:regulation of DNA-templated transcription"/>
    <property type="evidence" value="ECO:0007669"/>
    <property type="project" value="InterPro"/>
</dbReference>
<dbReference type="Proteomes" id="UP000016935">
    <property type="component" value="Unassembled WGS sequence"/>
</dbReference>
<evidence type="ECO:0000256" key="5">
    <source>
        <dbReference type="PROSITE-ProRule" id="PRU00108"/>
    </source>
</evidence>
<dbReference type="HOGENOM" id="CLU_008497_1_0_1"/>
<proteinExistence type="predicted"/>
<dbReference type="eggNOG" id="KOG0773">
    <property type="taxonomic scope" value="Eukaryota"/>
</dbReference>
<comment type="subcellular location">
    <subcellularLocation>
        <location evidence="5">Nucleus</location>
    </subcellularLocation>
</comment>
<feature type="domain" description="Homeobox" evidence="7">
    <location>
        <begin position="167"/>
        <end position="230"/>
    </location>
</feature>
<evidence type="ECO:0000313" key="9">
    <source>
        <dbReference type="EMBL" id="EOA92001.1"/>
    </source>
</evidence>
<feature type="compositionally biased region" description="Polar residues" evidence="6">
    <location>
        <begin position="323"/>
        <end position="334"/>
    </location>
</feature>
<reference evidence="9 10" key="1">
    <citation type="journal article" date="2012" name="PLoS Pathog.">
        <title>Diverse lifestyles and strategies of plant pathogenesis encoded in the genomes of eighteen Dothideomycetes fungi.</title>
        <authorList>
            <person name="Ohm R.A."/>
            <person name="Feau N."/>
            <person name="Henrissat B."/>
            <person name="Schoch C.L."/>
            <person name="Horwitz B.A."/>
            <person name="Barry K.W."/>
            <person name="Condon B.J."/>
            <person name="Copeland A.C."/>
            <person name="Dhillon B."/>
            <person name="Glaser F."/>
            <person name="Hesse C.N."/>
            <person name="Kosti I."/>
            <person name="LaButti K."/>
            <person name="Lindquist E.A."/>
            <person name="Lucas S."/>
            <person name="Salamov A.A."/>
            <person name="Bradshaw R.E."/>
            <person name="Ciuffetti L."/>
            <person name="Hamelin R.C."/>
            <person name="Kema G.H.J."/>
            <person name="Lawrence C."/>
            <person name="Scott J.A."/>
            <person name="Spatafora J.W."/>
            <person name="Turgeon B.G."/>
            <person name="de Wit P.J.G.M."/>
            <person name="Zhong S."/>
            <person name="Goodwin S.B."/>
            <person name="Grigoriev I.V."/>
        </authorList>
    </citation>
    <scope>NUCLEOTIDE SEQUENCE [LARGE SCALE GENOMIC DNA]</scope>
    <source>
        <strain evidence="10">28A</strain>
    </source>
</reference>
<keyword evidence="10" id="KW-1185">Reference proteome</keyword>
<evidence type="ECO:0000259" key="8">
    <source>
        <dbReference type="PROSITE" id="PS50157"/>
    </source>
</evidence>
<evidence type="ECO:0000256" key="4">
    <source>
        <dbReference type="PROSITE-ProRule" id="PRU00042"/>
    </source>
</evidence>
<dbReference type="OrthoDB" id="5399138at2759"/>
<accession>R0J5I0</accession>
<dbReference type="PANTHER" id="PTHR11850">
    <property type="entry name" value="HOMEOBOX PROTEIN TRANSCRIPTION FACTORS"/>
    <property type="match status" value="1"/>
</dbReference>
<gene>
    <name evidence="9" type="ORF">SETTUDRAFT_162538</name>
</gene>
<dbReference type="InterPro" id="IPR009057">
    <property type="entry name" value="Homeodomain-like_sf"/>
</dbReference>